<sequence length="177" mass="20657">MSKAMGSRYSVETSKESREYFEYVKDLLDNEVVSEMKKFRHHYSTTCYQHCLNVSYYNYIVCKKLGLDAKAAARAGMLHDLFLYDWRDEPRKKGELPHGFTHPRIALENAKEHFKLGKVEEDMIIKHMWPLTVKLPKYAESYVIVMIDKYAAMLEFGVHCKNVLSNTVSNIKHKKAA</sequence>
<dbReference type="Pfam" id="PF01966">
    <property type="entry name" value="HD"/>
    <property type="match status" value="1"/>
</dbReference>
<evidence type="ECO:0000313" key="3">
    <source>
        <dbReference type="Proteomes" id="UP000021369"/>
    </source>
</evidence>
<organism evidence="2 3">
    <name type="scientific">Ruminococcus albus SY3</name>
    <dbReference type="NCBI Taxonomy" id="1341156"/>
    <lineage>
        <taxon>Bacteria</taxon>
        <taxon>Bacillati</taxon>
        <taxon>Bacillota</taxon>
        <taxon>Clostridia</taxon>
        <taxon>Eubacteriales</taxon>
        <taxon>Oscillospiraceae</taxon>
        <taxon>Ruminococcus</taxon>
    </lineage>
</organism>
<dbReference type="InterPro" id="IPR003607">
    <property type="entry name" value="HD/PDEase_dom"/>
</dbReference>
<reference evidence="2 3" key="1">
    <citation type="submission" date="2013-06" db="EMBL/GenBank/DDBJ databases">
        <title>Rumen cellulosomics: divergent fiber-degrading strategies revealed by comparative genome-wide analysis of six Ruminococcal strains.</title>
        <authorList>
            <person name="Dassa B."/>
            <person name="Borovok I."/>
            <person name="Lamed R."/>
            <person name="Flint H."/>
            <person name="Yeoman C.J."/>
            <person name="White B."/>
            <person name="Bayer E.A."/>
        </authorList>
    </citation>
    <scope>NUCLEOTIDE SEQUENCE [LARGE SCALE GENOMIC DNA]</scope>
    <source>
        <strain evidence="2 3">SY3</strain>
    </source>
</reference>
<dbReference type="RefSeq" id="WP_024856610.1">
    <property type="nucleotide sequence ID" value="NZ_JEOB01000004.1"/>
</dbReference>
<dbReference type="AlphaFoldDB" id="A0A011UXG1"/>
<evidence type="ECO:0000313" key="2">
    <source>
        <dbReference type="EMBL" id="EXM37897.1"/>
    </source>
</evidence>
<dbReference type="EMBL" id="JEOB01000004">
    <property type="protein sequence ID" value="EXM37897.1"/>
    <property type="molecule type" value="Genomic_DNA"/>
</dbReference>
<dbReference type="Proteomes" id="UP000021369">
    <property type="component" value="Unassembled WGS sequence"/>
</dbReference>
<dbReference type="PATRIC" id="fig|1341156.4.peg.2888"/>
<comment type="caution">
    <text evidence="2">The sequence shown here is derived from an EMBL/GenBank/DDBJ whole genome shotgun (WGS) entry which is preliminary data.</text>
</comment>
<accession>A0A011UXG1</accession>
<keyword evidence="2" id="KW-0378">Hydrolase</keyword>
<dbReference type="GO" id="GO:0016787">
    <property type="term" value="F:hydrolase activity"/>
    <property type="evidence" value="ECO:0007669"/>
    <property type="project" value="UniProtKB-KW"/>
</dbReference>
<dbReference type="SUPFAM" id="SSF109604">
    <property type="entry name" value="HD-domain/PDEase-like"/>
    <property type="match status" value="1"/>
</dbReference>
<name>A0A011UXG1_RUMAL</name>
<proteinExistence type="predicted"/>
<dbReference type="CDD" id="cd00077">
    <property type="entry name" value="HDc"/>
    <property type="match status" value="1"/>
</dbReference>
<dbReference type="Gene3D" id="1.10.3210.10">
    <property type="entry name" value="Hypothetical protein af1432"/>
    <property type="match status" value="1"/>
</dbReference>
<evidence type="ECO:0000259" key="1">
    <source>
        <dbReference type="Pfam" id="PF01966"/>
    </source>
</evidence>
<feature type="domain" description="HD" evidence="1">
    <location>
        <begin position="48"/>
        <end position="127"/>
    </location>
</feature>
<dbReference type="InterPro" id="IPR006674">
    <property type="entry name" value="HD_domain"/>
</dbReference>
<dbReference type="OrthoDB" id="360187at2"/>
<protein>
    <submittedName>
        <fullName evidence="2">HD family phosphohydrolase</fullName>
    </submittedName>
</protein>
<keyword evidence="3" id="KW-1185">Reference proteome</keyword>
<gene>
    <name evidence="2" type="ORF">RASY3_16445</name>
</gene>